<dbReference type="EMBL" id="WHVB01000006">
    <property type="protein sequence ID" value="KAF8481697.1"/>
    <property type="molecule type" value="Genomic_DNA"/>
</dbReference>
<dbReference type="OrthoDB" id="3067563at2759"/>
<reference evidence="2" key="2">
    <citation type="journal article" date="2020" name="Nat. Commun.">
        <title>Large-scale genome sequencing of mycorrhizal fungi provides insights into the early evolution of symbiotic traits.</title>
        <authorList>
            <person name="Miyauchi S."/>
            <person name="Kiss E."/>
            <person name="Kuo A."/>
            <person name="Drula E."/>
            <person name="Kohler A."/>
            <person name="Sanchez-Garcia M."/>
            <person name="Morin E."/>
            <person name="Andreopoulos B."/>
            <person name="Barry K.W."/>
            <person name="Bonito G."/>
            <person name="Buee M."/>
            <person name="Carver A."/>
            <person name="Chen C."/>
            <person name="Cichocki N."/>
            <person name="Clum A."/>
            <person name="Culley D."/>
            <person name="Crous P.W."/>
            <person name="Fauchery L."/>
            <person name="Girlanda M."/>
            <person name="Hayes R.D."/>
            <person name="Keri Z."/>
            <person name="LaButti K."/>
            <person name="Lipzen A."/>
            <person name="Lombard V."/>
            <person name="Magnuson J."/>
            <person name="Maillard F."/>
            <person name="Murat C."/>
            <person name="Nolan M."/>
            <person name="Ohm R.A."/>
            <person name="Pangilinan J."/>
            <person name="Pereira M.F."/>
            <person name="Perotto S."/>
            <person name="Peter M."/>
            <person name="Pfister S."/>
            <person name="Riley R."/>
            <person name="Sitrit Y."/>
            <person name="Stielow J.B."/>
            <person name="Szollosi G."/>
            <person name="Zifcakova L."/>
            <person name="Stursova M."/>
            <person name="Spatafora J.W."/>
            <person name="Tedersoo L."/>
            <person name="Vaario L.M."/>
            <person name="Yamada A."/>
            <person name="Yan M."/>
            <person name="Wang P."/>
            <person name="Xu J."/>
            <person name="Bruns T."/>
            <person name="Baldrian P."/>
            <person name="Vilgalys R."/>
            <person name="Dunand C."/>
            <person name="Henrissat B."/>
            <person name="Grigoriev I.V."/>
            <person name="Hibbett D."/>
            <person name="Nagy L.G."/>
            <person name="Martin F.M."/>
        </authorList>
    </citation>
    <scope>NUCLEOTIDE SEQUENCE</scope>
    <source>
        <strain evidence="2">Prilba</strain>
    </source>
</reference>
<comment type="caution">
    <text evidence="2">The sequence shown here is derived from an EMBL/GenBank/DDBJ whole genome shotgun (WGS) entry which is preliminary data.</text>
</comment>
<organism evidence="2 3">
    <name type="scientific">Russula ochroleuca</name>
    <dbReference type="NCBI Taxonomy" id="152965"/>
    <lineage>
        <taxon>Eukaryota</taxon>
        <taxon>Fungi</taxon>
        <taxon>Dikarya</taxon>
        <taxon>Basidiomycota</taxon>
        <taxon>Agaricomycotina</taxon>
        <taxon>Agaricomycetes</taxon>
        <taxon>Russulales</taxon>
        <taxon>Russulaceae</taxon>
        <taxon>Russula</taxon>
    </lineage>
</organism>
<sequence>MASTPSDEMIRPTTRTTKHDYPREEVDAMLGFYGGKCIILGAAENVQWAHLLDVAFEPPNERLSMMLDCNLREDRHPRHAAEVRENIVPGTSSFHPVMERIPSKSTLFLHEDVLARTLAYERGLQKWRMAELDAGMPDPGRPAYDEVFGGMRITQHRYHCSSTVHPFVRNGGDDKSQQFQVYYGKDCPGIDDPASLHNFPVIDTLLSIPFSLLHNLPRLCGIFPISSYQQRLIAMGFEILARWSWDFLPSSIREQWGKRLQNVTAGQQNDHPHVRPHPIHHPSRNDTTFNNVPILTSGAPTMWGKHAVERPLGPILLGMPTHFVWDTDEKLVIDGPPFSARAEGLLKEDLEHVEGDIITGIAGSPVTREARTGSKDWDDTDDVESVQDESEIYPLDITSWHQKVVNPEPEPPSLVRTPFERGVIGSMSVNDVLMVKGLIQPFVWIQFMDLQSFS</sequence>
<reference evidence="2" key="1">
    <citation type="submission" date="2019-10" db="EMBL/GenBank/DDBJ databases">
        <authorList>
            <consortium name="DOE Joint Genome Institute"/>
            <person name="Kuo A."/>
            <person name="Miyauchi S."/>
            <person name="Kiss E."/>
            <person name="Drula E."/>
            <person name="Kohler A."/>
            <person name="Sanchez-Garcia M."/>
            <person name="Andreopoulos B."/>
            <person name="Barry K.W."/>
            <person name="Bonito G."/>
            <person name="Buee M."/>
            <person name="Carver A."/>
            <person name="Chen C."/>
            <person name="Cichocki N."/>
            <person name="Clum A."/>
            <person name="Culley D."/>
            <person name="Crous P.W."/>
            <person name="Fauchery L."/>
            <person name="Girlanda M."/>
            <person name="Hayes R."/>
            <person name="Keri Z."/>
            <person name="LaButti K."/>
            <person name="Lipzen A."/>
            <person name="Lombard V."/>
            <person name="Magnuson J."/>
            <person name="Maillard F."/>
            <person name="Morin E."/>
            <person name="Murat C."/>
            <person name="Nolan M."/>
            <person name="Ohm R."/>
            <person name="Pangilinan J."/>
            <person name="Pereira M."/>
            <person name="Perotto S."/>
            <person name="Peter M."/>
            <person name="Riley R."/>
            <person name="Sitrit Y."/>
            <person name="Stielow B."/>
            <person name="Szollosi G."/>
            <person name="Zifcakova L."/>
            <person name="Stursova M."/>
            <person name="Spatafora J.W."/>
            <person name="Tedersoo L."/>
            <person name="Vaario L.-M."/>
            <person name="Yamada A."/>
            <person name="Yan M."/>
            <person name="Wang P."/>
            <person name="Xu J."/>
            <person name="Bruns T."/>
            <person name="Baldrian P."/>
            <person name="Vilgalys R."/>
            <person name="Henrissat B."/>
            <person name="Grigoriev I.V."/>
            <person name="Hibbett D."/>
            <person name="Nagy L.G."/>
            <person name="Martin F.M."/>
        </authorList>
    </citation>
    <scope>NUCLEOTIDE SEQUENCE</scope>
    <source>
        <strain evidence="2">Prilba</strain>
    </source>
</reference>
<name>A0A9P5MYD5_9AGAM</name>
<evidence type="ECO:0000313" key="3">
    <source>
        <dbReference type="Proteomes" id="UP000759537"/>
    </source>
</evidence>
<evidence type="ECO:0000313" key="2">
    <source>
        <dbReference type="EMBL" id="KAF8481697.1"/>
    </source>
</evidence>
<feature type="non-terminal residue" evidence="2">
    <location>
        <position position="1"/>
    </location>
</feature>
<dbReference type="AlphaFoldDB" id="A0A9P5MYD5"/>
<accession>A0A9P5MYD5</accession>
<keyword evidence="3" id="KW-1185">Reference proteome</keyword>
<gene>
    <name evidence="2" type="ORF">DFH94DRAFT_647794</name>
</gene>
<feature type="region of interest" description="Disordered" evidence="1">
    <location>
        <begin position="1"/>
        <end position="20"/>
    </location>
</feature>
<proteinExistence type="predicted"/>
<evidence type="ECO:0000256" key="1">
    <source>
        <dbReference type="SAM" id="MobiDB-lite"/>
    </source>
</evidence>
<protein>
    <submittedName>
        <fullName evidence="2">Uncharacterized protein</fullName>
    </submittedName>
</protein>
<dbReference type="Proteomes" id="UP000759537">
    <property type="component" value="Unassembled WGS sequence"/>
</dbReference>
<feature type="region of interest" description="Disordered" evidence="1">
    <location>
        <begin position="267"/>
        <end position="286"/>
    </location>
</feature>